<proteinExistence type="predicted"/>
<protein>
    <recommendedName>
        <fullName evidence="3">Lipoprotein</fullName>
    </recommendedName>
</protein>
<keyword evidence="2" id="KW-1185">Reference proteome</keyword>
<evidence type="ECO:0000313" key="1">
    <source>
        <dbReference type="EMBL" id="CAG4997837.1"/>
    </source>
</evidence>
<dbReference type="Proteomes" id="UP000680038">
    <property type="component" value="Unassembled WGS sequence"/>
</dbReference>
<evidence type="ECO:0008006" key="3">
    <source>
        <dbReference type="Google" id="ProtNLM"/>
    </source>
</evidence>
<dbReference type="EMBL" id="CAJRAF010000002">
    <property type="protein sequence ID" value="CAG4997837.1"/>
    <property type="molecule type" value="Genomic_DNA"/>
</dbReference>
<dbReference type="AlphaFoldDB" id="A0A916N3U5"/>
<dbReference type="RefSeq" id="WP_215238554.1">
    <property type="nucleotide sequence ID" value="NZ_CAJRAF010000002.1"/>
</dbReference>
<gene>
    <name evidence="1" type="ORF">DYBT9275_01861</name>
</gene>
<accession>A0A916N3U5</accession>
<dbReference type="PROSITE" id="PS51257">
    <property type="entry name" value="PROKAR_LIPOPROTEIN"/>
    <property type="match status" value="1"/>
</dbReference>
<name>A0A916N3U5_9BACT</name>
<sequence>MKRIGKYVNGLLALSVLSMFSCQKKEATPACGCGDVVIRKVEKVEAVHYGRGIFGIREKGTNGNTYQIVEACEVDSSWAITGDVQQPDFIITGNLKRSCGRPDGINTMLWIGNQPIEINEIKFKGKEAVI</sequence>
<evidence type="ECO:0000313" key="2">
    <source>
        <dbReference type="Proteomes" id="UP000680038"/>
    </source>
</evidence>
<organism evidence="1 2">
    <name type="scientific">Dyadobacter helix</name>
    <dbReference type="NCBI Taxonomy" id="2822344"/>
    <lineage>
        <taxon>Bacteria</taxon>
        <taxon>Pseudomonadati</taxon>
        <taxon>Bacteroidota</taxon>
        <taxon>Cytophagia</taxon>
        <taxon>Cytophagales</taxon>
        <taxon>Spirosomataceae</taxon>
        <taxon>Dyadobacter</taxon>
    </lineage>
</organism>
<reference evidence="1" key="1">
    <citation type="submission" date="2021-04" db="EMBL/GenBank/DDBJ databases">
        <authorList>
            <person name="Rodrigo-Torres L."/>
            <person name="Arahal R. D."/>
            <person name="Lucena T."/>
        </authorList>
    </citation>
    <scope>NUCLEOTIDE SEQUENCE</scope>
    <source>
        <strain evidence="1">CECT 9275</strain>
    </source>
</reference>
<comment type="caution">
    <text evidence="1">The sequence shown here is derived from an EMBL/GenBank/DDBJ whole genome shotgun (WGS) entry which is preliminary data.</text>
</comment>